<dbReference type="InterPro" id="IPR036881">
    <property type="entry name" value="Glyco_hydro_3_C_sf"/>
</dbReference>
<dbReference type="InterPro" id="IPR044993">
    <property type="entry name" value="BXL"/>
</dbReference>
<dbReference type="InterPro" id="IPR006584">
    <property type="entry name" value="Cellulose-bd_IV"/>
</dbReference>
<dbReference type="SUPFAM" id="SSF52279">
    <property type="entry name" value="Beta-D-glucan exohydrolase, C-terminal domain"/>
    <property type="match status" value="1"/>
</dbReference>
<name>A0A428ZVG8_KIBAR</name>
<evidence type="ECO:0000256" key="2">
    <source>
        <dbReference type="ARBA" id="ARBA00022729"/>
    </source>
</evidence>
<dbReference type="Pfam" id="PF03422">
    <property type="entry name" value="CBM_6"/>
    <property type="match status" value="1"/>
</dbReference>
<dbReference type="Pfam" id="PF00933">
    <property type="entry name" value="Glyco_hydro_3"/>
    <property type="match status" value="1"/>
</dbReference>
<dbReference type="SMART" id="SM00606">
    <property type="entry name" value="CBD_IV"/>
    <property type="match status" value="1"/>
</dbReference>
<dbReference type="Gene3D" id="2.60.40.10">
    <property type="entry name" value="Immunoglobulins"/>
    <property type="match status" value="1"/>
</dbReference>
<dbReference type="AlphaFoldDB" id="A0A428ZVG8"/>
<dbReference type="GO" id="GO:0009044">
    <property type="term" value="F:xylan 1,4-beta-xylosidase activity"/>
    <property type="evidence" value="ECO:0007669"/>
    <property type="project" value="InterPro"/>
</dbReference>
<dbReference type="InterPro" id="IPR001764">
    <property type="entry name" value="Glyco_hydro_3_N"/>
</dbReference>
<proteinExistence type="inferred from homology"/>
<dbReference type="Pfam" id="PF14310">
    <property type="entry name" value="Fn3-like"/>
    <property type="match status" value="1"/>
</dbReference>
<protein>
    <recommendedName>
        <fullName evidence="5">Exo-alpha-(1-&gt;6)-L-arabinopyranosidase</fullName>
    </recommendedName>
</protein>
<evidence type="ECO:0000256" key="4">
    <source>
        <dbReference type="ARBA" id="ARBA00058905"/>
    </source>
</evidence>
<reference evidence="7 8" key="1">
    <citation type="submission" date="2018-05" db="EMBL/GenBank/DDBJ databases">
        <title>Evolution of GPA BGCs.</title>
        <authorList>
            <person name="Waglechner N."/>
            <person name="Wright G.D."/>
        </authorList>
    </citation>
    <scope>NUCLEOTIDE SEQUENCE [LARGE SCALE GENOMIC DNA]</scope>
    <source>
        <strain evidence="7 8">A82846</strain>
    </source>
</reference>
<dbReference type="SUPFAM" id="SSF51445">
    <property type="entry name" value="(Trans)glycosidases"/>
    <property type="match status" value="1"/>
</dbReference>
<accession>A0A428ZVG8</accession>
<evidence type="ECO:0000256" key="5">
    <source>
        <dbReference type="ARBA" id="ARBA00074219"/>
    </source>
</evidence>
<feature type="domain" description="CBM6" evidence="6">
    <location>
        <begin position="878"/>
        <end position="999"/>
    </location>
</feature>
<organism evidence="7 8">
    <name type="scientific">Kibdelosporangium aridum</name>
    <dbReference type="NCBI Taxonomy" id="2030"/>
    <lineage>
        <taxon>Bacteria</taxon>
        <taxon>Bacillati</taxon>
        <taxon>Actinomycetota</taxon>
        <taxon>Actinomycetes</taxon>
        <taxon>Pseudonocardiales</taxon>
        <taxon>Pseudonocardiaceae</taxon>
        <taxon>Kibdelosporangium</taxon>
    </lineage>
</organism>
<dbReference type="GO" id="GO:0031222">
    <property type="term" value="P:arabinan catabolic process"/>
    <property type="evidence" value="ECO:0007669"/>
    <property type="project" value="TreeGrafter"/>
</dbReference>
<dbReference type="PANTHER" id="PTHR42721:SF3">
    <property type="entry name" value="BETA-D-XYLOSIDASE 5-RELATED"/>
    <property type="match status" value="1"/>
</dbReference>
<dbReference type="SUPFAM" id="SSF49785">
    <property type="entry name" value="Galactose-binding domain-like"/>
    <property type="match status" value="1"/>
</dbReference>
<dbReference type="Gene3D" id="2.60.120.260">
    <property type="entry name" value="Galactose-binding domain-like"/>
    <property type="match status" value="1"/>
</dbReference>
<dbReference type="SMART" id="SM01217">
    <property type="entry name" value="Fn3_like"/>
    <property type="match status" value="1"/>
</dbReference>
<dbReference type="PROSITE" id="PS51175">
    <property type="entry name" value="CBM6"/>
    <property type="match status" value="1"/>
</dbReference>
<dbReference type="Gene3D" id="3.40.50.1700">
    <property type="entry name" value="Glycoside hydrolase family 3 C-terminal domain"/>
    <property type="match status" value="1"/>
</dbReference>
<dbReference type="InterPro" id="IPR002772">
    <property type="entry name" value="Glyco_hydro_3_C"/>
</dbReference>
<comment type="caution">
    <text evidence="7">The sequence shown here is derived from an EMBL/GenBank/DDBJ whole genome shotgun (WGS) entry which is preliminary data.</text>
</comment>
<comment type="similarity">
    <text evidence="1">Belongs to the glycosyl hydrolase 3 family.</text>
</comment>
<dbReference type="InterPro" id="IPR017853">
    <property type="entry name" value="GH"/>
</dbReference>
<dbReference type="GO" id="GO:0045493">
    <property type="term" value="P:xylan catabolic process"/>
    <property type="evidence" value="ECO:0007669"/>
    <property type="project" value="InterPro"/>
</dbReference>
<dbReference type="GO" id="GO:0008422">
    <property type="term" value="F:beta-glucosidase activity"/>
    <property type="evidence" value="ECO:0007669"/>
    <property type="project" value="UniProtKB-ARBA"/>
</dbReference>
<dbReference type="EMBL" id="QHKI01000001">
    <property type="protein sequence ID" value="RSM91883.1"/>
    <property type="molecule type" value="Genomic_DNA"/>
</dbReference>
<dbReference type="Proteomes" id="UP000287547">
    <property type="component" value="Unassembled WGS sequence"/>
</dbReference>
<dbReference type="Gene3D" id="2.60.120.380">
    <property type="match status" value="1"/>
</dbReference>
<dbReference type="InterPro" id="IPR013783">
    <property type="entry name" value="Ig-like_fold"/>
</dbReference>
<dbReference type="CDD" id="cd04084">
    <property type="entry name" value="CBM6_xylanase-like"/>
    <property type="match status" value="1"/>
</dbReference>
<dbReference type="CDD" id="cd23343">
    <property type="entry name" value="beta-trefoil_FSCN_BglX-like"/>
    <property type="match status" value="1"/>
</dbReference>
<dbReference type="OrthoDB" id="9803863at2"/>
<dbReference type="PANTHER" id="PTHR42721">
    <property type="entry name" value="SUGAR HYDROLASE-RELATED"/>
    <property type="match status" value="1"/>
</dbReference>
<dbReference type="InterPro" id="IPR005084">
    <property type="entry name" value="CBM6"/>
</dbReference>
<dbReference type="Gene3D" id="3.20.20.300">
    <property type="entry name" value="Glycoside hydrolase, family 3, N-terminal domain"/>
    <property type="match status" value="1"/>
</dbReference>
<dbReference type="InterPro" id="IPR008979">
    <property type="entry name" value="Galactose-bd-like_sf"/>
</dbReference>
<evidence type="ECO:0000313" key="8">
    <source>
        <dbReference type="Proteomes" id="UP000287547"/>
    </source>
</evidence>
<dbReference type="InterPro" id="IPR036962">
    <property type="entry name" value="Glyco_hydro_3_N_sf"/>
</dbReference>
<dbReference type="Pfam" id="PF01915">
    <property type="entry name" value="Glyco_hydro_3_C"/>
    <property type="match status" value="1"/>
</dbReference>
<dbReference type="InterPro" id="IPR026891">
    <property type="entry name" value="Fn3-like"/>
</dbReference>
<evidence type="ECO:0000313" key="7">
    <source>
        <dbReference type="EMBL" id="RSM91883.1"/>
    </source>
</evidence>
<dbReference type="GO" id="GO:0030246">
    <property type="term" value="F:carbohydrate binding"/>
    <property type="evidence" value="ECO:0007669"/>
    <property type="project" value="InterPro"/>
</dbReference>
<evidence type="ECO:0000256" key="3">
    <source>
        <dbReference type="ARBA" id="ARBA00022801"/>
    </source>
</evidence>
<gene>
    <name evidence="7" type="ORF">DMH04_00715</name>
</gene>
<dbReference type="GO" id="GO:0046556">
    <property type="term" value="F:alpha-L-arabinofuranosidase activity"/>
    <property type="evidence" value="ECO:0007669"/>
    <property type="project" value="TreeGrafter"/>
</dbReference>
<comment type="function">
    <text evidence="4">Catalyzes the hydrolysis of a non-reducing terminal alpha-L-arabinopyranosidic linkage in ginsenoside Rb2 (alpha-L-arabinopyranosyl-(1-&gt;6)-alpha-D-glucopyranosyl) to release alpha-D-glucopyranosyl (Rd). It is not able to hydrolyze alpha-L-arabinofuranosyl-(1-&gt;6)-alpha-D-glucopyranosyl (Rc).</text>
</comment>
<keyword evidence="2" id="KW-0732">Signal</keyword>
<evidence type="ECO:0000259" key="6">
    <source>
        <dbReference type="PROSITE" id="PS51175"/>
    </source>
</evidence>
<keyword evidence="3" id="KW-0378">Hydrolase</keyword>
<evidence type="ECO:0000256" key="1">
    <source>
        <dbReference type="ARBA" id="ARBA00005336"/>
    </source>
</evidence>
<dbReference type="FunFam" id="2.60.40.10:FF:000495">
    <property type="entry name" value="Periplasmic beta-glucosidase"/>
    <property type="match status" value="1"/>
</dbReference>
<sequence length="999" mass="109001">MFVLIGQKGESLSRHVHFVARVVLTVVALVAGLAGPAIAEPAAYPFRDPRLPLSARVDDLVKRLTLPEKVSLLHQFQPAIPRLGIGEFKTGTEALHGLAWTTERTNGNVVTANATVFPQAIGLASTWNPALIRQVGAVVGDEARGYHSQDPGFWGLQLWAPVVNLLRDPRWGRNEEGYSEDPALTGAISTAYGKGLIGDHPTYLKTAPVLKHYLANNNEVDRTTASSNLRPRVLREYDELAFKPAISANAATGVMSSYNLVNGRPATVNPDVNDVVRTWTDKTLYNVSDASGPYNLTGSQKYFATNEEGFAATLKAGMDSFTVDDNRSGPTIEIINSALAKGLLTEKDINSSVRNVLTIRFRLGEFDPDGGPYAKIRKDIVNSPAHKELARKTATEAMVLLKNDRNALPLDPKRSIAVIGPLERTLYTDWYSGGLPYRVTPLDGIKSRQPNAIDTEAVDRIALREATTGRYVTAGSDEDGDVLKAAGTNVGATEQFDAFDWGHGVLTLRSAANGKYIERQNQGHPTSPFVNQAAQPRGWFVHQQFKLEDAGDGTVVIRYAGYETPNTWDGPNNYLTVGADGTLILGSPDAAGATKFRKELISSGIDSAVRAAKAVDTAVVVVGSMPFINGREDHDRTSMALAESQSALIKAVRQANPNTVVVLENSYPTTLTWEQENIPAIVWTSHAGQETGNALADVLYGTANPAGRLTQTWYRSDADVPDILDYDIIKRERTYQYFDGKPLYAFGHGLSYTSFRYSDLRVSPPGRDGSFMATVQVTNTGQRAGDEVVQLYTHQRTSRDTQPNQQLRAFKRVSLNPGETRTVRLTVPDLRHWDVTRGKWVLESSVHDVLVGASASDIRQRSDVRVHGEQIPPRNLGRETRTIDFDDYTGVDLVDESKTRGEAVEASPGDWVRFSDVELGRGVRTFTAKTARAATGPATVEIRLDDPVNGRLVGTAQIQSTGDKYSYTTTTGALSGASGRHDVYLVFTGESRISTFSLR</sequence>
<dbReference type="PRINTS" id="PR00133">
    <property type="entry name" value="GLHYDRLASE3"/>
</dbReference>